<dbReference type="PRINTS" id="PR00205">
    <property type="entry name" value="CADHERIN"/>
</dbReference>
<feature type="domain" description="Cadherin" evidence="4">
    <location>
        <begin position="1476"/>
        <end position="1576"/>
    </location>
</feature>
<evidence type="ECO:0000259" key="4">
    <source>
        <dbReference type="PROSITE" id="PS50268"/>
    </source>
</evidence>
<dbReference type="OrthoDB" id="8421704at2"/>
<evidence type="ECO:0000313" key="5">
    <source>
        <dbReference type="EMBL" id="CTQ78046.1"/>
    </source>
</evidence>
<gene>
    <name evidence="5" type="primary">apxIA_3</name>
    <name evidence="5" type="ORF">LA5096_05424</name>
</gene>
<reference evidence="6" key="1">
    <citation type="submission" date="2015-07" db="EMBL/GenBank/DDBJ databases">
        <authorList>
            <person name="Rodrigo-Torres Lidia"/>
            <person name="Arahal R.David."/>
        </authorList>
    </citation>
    <scope>NUCLEOTIDE SEQUENCE [LARGE SCALE GENOMIC DNA]</scope>
    <source>
        <strain evidence="6">CECT 5096</strain>
    </source>
</reference>
<feature type="region of interest" description="Disordered" evidence="3">
    <location>
        <begin position="1165"/>
        <end position="1220"/>
    </location>
</feature>
<feature type="compositionally biased region" description="Polar residues" evidence="3">
    <location>
        <begin position="134"/>
        <end position="149"/>
    </location>
</feature>
<dbReference type="CDD" id="cd11304">
    <property type="entry name" value="Cadherin_repeat"/>
    <property type="match status" value="10"/>
</dbReference>
<feature type="domain" description="Cadherin" evidence="4">
    <location>
        <begin position="1062"/>
        <end position="1156"/>
    </location>
</feature>
<feature type="domain" description="Cadherin" evidence="4">
    <location>
        <begin position="314"/>
        <end position="405"/>
    </location>
</feature>
<dbReference type="Gene3D" id="2.150.10.10">
    <property type="entry name" value="Serralysin-like metalloprotease, C-terminal"/>
    <property type="match status" value="5"/>
</dbReference>
<dbReference type="GeneID" id="97672676"/>
<keyword evidence="1" id="KW-0812">Transmembrane</keyword>
<feature type="domain" description="Cadherin" evidence="4">
    <location>
        <begin position="1787"/>
        <end position="1879"/>
    </location>
</feature>
<feature type="region of interest" description="Disordered" evidence="3">
    <location>
        <begin position="2044"/>
        <end position="2125"/>
    </location>
</feature>
<dbReference type="InterPro" id="IPR015919">
    <property type="entry name" value="Cadherin-like_sf"/>
</dbReference>
<dbReference type="GO" id="GO:0005509">
    <property type="term" value="F:calcium ion binding"/>
    <property type="evidence" value="ECO:0007669"/>
    <property type="project" value="InterPro"/>
</dbReference>
<feature type="compositionally biased region" description="Basic and acidic residues" evidence="3">
    <location>
        <begin position="1"/>
        <end position="17"/>
    </location>
</feature>
<dbReference type="EMBL" id="CXWC01000014">
    <property type="protein sequence ID" value="CTQ78046.1"/>
    <property type="molecule type" value="Genomic_DNA"/>
</dbReference>
<evidence type="ECO:0000256" key="2">
    <source>
        <dbReference type="ARBA" id="ARBA00022989"/>
    </source>
</evidence>
<feature type="domain" description="Cadherin" evidence="4">
    <location>
        <begin position="408"/>
        <end position="506"/>
    </location>
</feature>
<dbReference type="GO" id="GO:0005886">
    <property type="term" value="C:plasma membrane"/>
    <property type="evidence" value="ECO:0007669"/>
    <property type="project" value="UniProtKB-SubCell"/>
</dbReference>
<accession>A0A0M7B2T0</accession>
<dbReference type="STRING" id="311410.LA5095_05406"/>
<dbReference type="PROSITE" id="PS00330">
    <property type="entry name" value="HEMOLYSIN_CALCIUM"/>
    <property type="match status" value="4"/>
</dbReference>
<sequence>MANDSETRDPKNNKQPDEENGGSDSTVSSDDYLHSGMLDTGNEHLGKAHDYHLDQDMGVSNEQVNANLHLGSHEGEPNHGEETHNSENTSDLSRDSTASSDLPSTPIADTQNDAGQIANGVSGLAIAPDETLKGNAQTSEIQQNGSTPRVTEPILQQASSEQQQSQPEFGTPGGVPTSSGQSEGKSEDVTRTPEATASELSPLTDVDGTQNSVDEDAAIGSAIGITANSDSSDGSSVTYSLLDDAGGLFAIDPDTGVVTVAGELDAETAGTHDIVVLATAQDGASRSETFTIAISDVDESDVSAVSDVDDSANEIAENVSQGATVGITAHASDPDATASVRYQIDDPRFEIDDDGVVTVAGGATFDADTEGDISFTVTAISSDGSTSSQVFNLAVSDINEFAASLVVDTDATDNSIAENAAAGDIVGITAFSEDADVSDTVTYSVDDNRFVVSGDGVVTIADGVKFDAESEGSIDITVTAESTDGSRSEETFSIDVTNIIDETPTDIETAGGAIDENSSAGAVVATLSTTDKDAGDSHTYSITNDPSGYFEIVGDEIRVSDGAKLDHERADTHTITVQVTDAAGLTYSEDVTITVNDVNEAPAALVLNANTEADFSAVDGYTSSASISDRGLESDSNVFSLSFTTADDVTTPQTLFETGGNVYGLNVVIEDGRINVYAGDGNDLELSAEITPGTEYNLALELDKNSDTLTLLMSDELPLNEMDTSNSLADMQTGWTDHDWDGGNHIGVGTIGGGSSQGNTGGDFLGTINGDGLSVYANAGLEDYLKPLVDENSASGTVVATLSTVDEDEGDTHTYEITDDPSGSFEIVGNEIRVKDGASLDHEAADSHTITVQTTDSEGLTHSESVTIAIGDVNEAPTALVLNTDNHADFIAWDGFTSGTSISDMGLESDSNVFSMSFTTASDVSSTQTLFETGGNVYGLNVVIENGRIHVYAGEGNNLELSAEISPDTEYNFALELNKDVDTISLLLSSVLGLGEMNVSNSLVAQQTGWTDGDWDGGNDLGVGTIAGHSQGHIGGDFLGTINGEGLSVYANATLSDFMGGTVAENSSSATVGALSVSDPDAGDTHTYTVSDDRFEILGGSLRLKSGESIDFESEPSVEVSVTATDAGGLSVTETFTVTFDDVAEDLRLNDDGVTFVDTGVSETTISGGSGDDTITAHEDGGNIKGGDGDDTLVSGAGNDVLDGESGNDTASFSGNREDYDVVENPDGSFTVTDTRDGSPDGVDTVRNVENFHFSDGDIPASDLVARDIGAVTDTNDASNSVAENAGTGAAVGITVKATDENESDTVTYSVDDSRFDVADDGTVTVAAGASFDTETEGSIDVTVTATSSDGSSSQETFTIDVSDVNETAVSNVTDTDGGANTIAENAIEGATVGITASAADNDASDTVSYTVDDDRFDVADDGTVSVAAGVSFDAETEGSIDVMVTASSSDGSTSQETFTIGVSDINEHSTSEIVDTDSTSNTIAENATEGSAIGVTVAASDDDVSDSVAYSVDDGRFEVADDGTITVAAGASFDAETEGSVDVTVTATSSDGSTSEETFTIDVSDVNETAVSDVTDTDTGANTIAEDAGQGTTVGITASAFDADVSDTVSYSVDDDRFEVADDGTVSVATGASFDAETEGSIDVVVTVVSTDGSTSQETFTISVSDVSEYTVSAISDTNADLNTIAENAVEGSEVGITVSAVDDDITDTVTYSIDDGRFEVADDGSVTVVAGASFDAETEGSVDVTVTATSSDGSTSDETFTIAVSDVNETAVSSVTDTDAGANAIAEDAAEGSEVGISVSATDDDVTDTVAYTIDDDRFEVADDGTLTVAAGASFDAETEGSVDVTVTATSSDGSTSDETFTIDVSDVNETAVSNVTDTDAGANAIAEDAGEGTTVGITASASDADVTDTVTYSVDDARFDVANDGTVTVASGARFDFESEPTISLTLTATSSDGSSSQQTLDVNVTDVAESFQLSAGQTEFVDEGVAEPTITGTDAAETITAHEDGGTIYSGGGDDTVYGKAGDDEIIFGEGADTVYGGGGNDFIDDQRGAQPNTDANHLDGGEGNDTIYGGGGDDTIIGGEGADRLSGENDDDTIDGGSGNDALFGGSGDDTLEGGAGNDYLSGSSGNDTAVYSGNHADYSITDHGNGSFTIADTRSGSPDGTDTVWDVENFEFADGTLSASDLVNSAPTDISFSANEGLALTETDGGNGVVTGEIVSDGSGNNSVDHWSISHDGGDLTIDVLASGFNGGNLDSKIFLYKDNGDGTFTSVTSNDDGAAGSDGSTNSLDSLISRTGLEAGDYMVVIGSYPLNDSEALSTSSNHPASGSTTGPYQITITGDASITGLTENPSGGGGWGDPANNAVVVSTGADASTIASGSVVAGIASVADADAGDSFHFSFTDDGDGAFEIDATSGDISTTSEHDAKTSLSDTVTVQVTDANNESYQETLGIELGTSGDDTINGTENEDVIFNFGGNDTVDGGAGKDTMVLSGNQGDYNIYDNGDGSYTVIDTRTGSPDGTNTVSNVENYRFADGDVQVGDLSMSTDMMLSDANTTGNTIHEVADAGTEVGISVSSMNPGGGALAYSLSDDRFSIDSDGVVTIADHAFFDSQVESSIDLTITAKSTDGSEASETFSISVSGDYDQDFTGGLASGNFSRSGQSYSVDGVGGNDTIQTGDFNDRIEGGSVAGADQITGNGGKDLLFGEGGQDTIMGGDGNDIIIGGADDDSLHGGDGSDLFMHGLGDGNDAIYGGTGSAWTDVIDLGGGPGVTSAGEYGTDWTVTITSGSIENTDTDSGRLELSDDAVGSIDFTDGSKVEFAEIEEIRW</sequence>
<protein>
    <submittedName>
        <fullName evidence="5">Hemolysin IA</fullName>
    </submittedName>
</protein>
<dbReference type="PRINTS" id="PR00313">
    <property type="entry name" value="CABNDNGRPT"/>
</dbReference>
<dbReference type="InterPro" id="IPR018511">
    <property type="entry name" value="Hemolysin-typ_Ca-bd_CS"/>
</dbReference>
<feature type="region of interest" description="Disordered" evidence="3">
    <location>
        <begin position="1"/>
        <end position="211"/>
    </location>
</feature>
<proteinExistence type="predicted"/>
<feature type="domain" description="Cadherin" evidence="4">
    <location>
        <begin position="1382"/>
        <end position="1475"/>
    </location>
</feature>
<dbReference type="SMART" id="SM00112">
    <property type="entry name" value="CA"/>
    <property type="match status" value="13"/>
</dbReference>
<organism evidence="5 6">
    <name type="scientific">Roseibium album</name>
    <dbReference type="NCBI Taxonomy" id="311410"/>
    <lineage>
        <taxon>Bacteria</taxon>
        <taxon>Pseudomonadati</taxon>
        <taxon>Pseudomonadota</taxon>
        <taxon>Alphaproteobacteria</taxon>
        <taxon>Hyphomicrobiales</taxon>
        <taxon>Stappiaceae</taxon>
        <taxon>Roseibium</taxon>
    </lineage>
</organism>
<dbReference type="Pfam" id="PF00028">
    <property type="entry name" value="Cadherin"/>
    <property type="match status" value="2"/>
</dbReference>
<dbReference type="PANTHER" id="PTHR24026:SF126">
    <property type="entry name" value="PROTOCADHERIN FAT 4"/>
    <property type="match status" value="1"/>
</dbReference>
<dbReference type="SUPFAM" id="SSF51120">
    <property type="entry name" value="beta-Roll"/>
    <property type="match status" value="2"/>
</dbReference>
<keyword evidence="2" id="KW-0472">Membrane</keyword>
<feature type="domain" description="Cadherin" evidence="4">
    <location>
        <begin position="212"/>
        <end position="305"/>
    </location>
</feature>
<name>A0A0M7B2T0_9HYPH</name>
<keyword evidence="6" id="KW-1185">Reference proteome</keyword>
<keyword evidence="2" id="KW-1133">Transmembrane helix</keyword>
<feature type="domain" description="Cadherin" evidence="4">
    <location>
        <begin position="1584"/>
        <end position="1676"/>
    </location>
</feature>
<feature type="domain" description="Cadherin" evidence="4">
    <location>
        <begin position="1274"/>
        <end position="1374"/>
    </location>
</feature>
<evidence type="ECO:0000313" key="6">
    <source>
        <dbReference type="Proteomes" id="UP000049983"/>
    </source>
</evidence>
<dbReference type="Pfam" id="PF00353">
    <property type="entry name" value="HemolysinCabind"/>
    <property type="match status" value="9"/>
</dbReference>
<feature type="domain" description="Cadherin" evidence="4">
    <location>
        <begin position="514"/>
        <end position="604"/>
    </location>
</feature>
<dbReference type="InterPro" id="IPR001343">
    <property type="entry name" value="Hemolysn_Ca-bd"/>
</dbReference>
<evidence type="ECO:0000256" key="3">
    <source>
        <dbReference type="SAM" id="MobiDB-lite"/>
    </source>
</evidence>
<feature type="domain" description="Cadherin" evidence="4">
    <location>
        <begin position="1888"/>
        <end position="1994"/>
    </location>
</feature>
<feature type="compositionally biased region" description="Polar residues" evidence="3">
    <location>
        <begin position="193"/>
        <end position="211"/>
    </location>
</feature>
<feature type="compositionally biased region" description="Basic and acidic residues" evidence="3">
    <location>
        <begin position="71"/>
        <end position="85"/>
    </location>
</feature>
<dbReference type="PROSITE" id="PS50268">
    <property type="entry name" value="CADHERIN_2"/>
    <property type="match status" value="13"/>
</dbReference>
<dbReference type="Gene3D" id="2.60.40.60">
    <property type="entry name" value="Cadherins"/>
    <property type="match status" value="11"/>
</dbReference>
<feature type="compositionally biased region" description="Polar residues" evidence="3">
    <location>
        <begin position="86"/>
        <end position="114"/>
    </location>
</feature>
<dbReference type="Proteomes" id="UP000049983">
    <property type="component" value="Unassembled WGS sequence"/>
</dbReference>
<dbReference type="RefSeq" id="WP_055120716.1">
    <property type="nucleotide sequence ID" value="NZ_CXWC01000014.1"/>
</dbReference>
<feature type="compositionally biased region" description="Basic and acidic residues" evidence="3">
    <location>
        <begin position="41"/>
        <end position="55"/>
    </location>
</feature>
<dbReference type="InterPro" id="IPR011049">
    <property type="entry name" value="Serralysin-like_metalloprot_C"/>
</dbReference>
<feature type="compositionally biased region" description="Low complexity" evidence="3">
    <location>
        <begin position="156"/>
        <end position="166"/>
    </location>
</feature>
<dbReference type="PANTHER" id="PTHR24026">
    <property type="entry name" value="FAT ATYPICAL CADHERIN-RELATED"/>
    <property type="match status" value="1"/>
</dbReference>
<feature type="domain" description="Cadherin" evidence="4">
    <location>
        <begin position="789"/>
        <end position="879"/>
    </location>
</feature>
<feature type="domain" description="Cadherin" evidence="4">
    <location>
        <begin position="1685"/>
        <end position="1778"/>
    </location>
</feature>
<evidence type="ECO:0000256" key="1">
    <source>
        <dbReference type="ARBA" id="ARBA00022692"/>
    </source>
</evidence>
<dbReference type="GO" id="GO:0007156">
    <property type="term" value="P:homophilic cell adhesion via plasma membrane adhesion molecules"/>
    <property type="evidence" value="ECO:0007669"/>
    <property type="project" value="InterPro"/>
</dbReference>
<dbReference type="InterPro" id="IPR002126">
    <property type="entry name" value="Cadherin-like_dom"/>
</dbReference>
<dbReference type="SUPFAM" id="SSF49313">
    <property type="entry name" value="Cadherin-like"/>
    <property type="match status" value="10"/>
</dbReference>